<evidence type="ECO:0000256" key="11">
    <source>
        <dbReference type="HAMAP-Rule" id="MF_00244"/>
    </source>
</evidence>
<dbReference type="InterPro" id="IPR004821">
    <property type="entry name" value="Cyt_trans-like"/>
</dbReference>
<dbReference type="GO" id="GO:0005524">
    <property type="term" value="F:ATP binding"/>
    <property type="evidence" value="ECO:0007669"/>
    <property type="project" value="UniProtKB-KW"/>
</dbReference>
<comment type="catalytic activity">
    <reaction evidence="10 11">
        <text>nicotinate beta-D-ribonucleotide + ATP + H(+) = deamido-NAD(+) + diphosphate</text>
        <dbReference type="Rhea" id="RHEA:22860"/>
        <dbReference type="ChEBI" id="CHEBI:15378"/>
        <dbReference type="ChEBI" id="CHEBI:30616"/>
        <dbReference type="ChEBI" id="CHEBI:33019"/>
        <dbReference type="ChEBI" id="CHEBI:57502"/>
        <dbReference type="ChEBI" id="CHEBI:58437"/>
        <dbReference type="EC" id="2.7.7.18"/>
    </reaction>
</comment>
<protein>
    <recommendedName>
        <fullName evidence="11">Probable nicotinate-nucleotide adenylyltransferase</fullName>
        <ecNumber evidence="11">2.7.7.18</ecNumber>
    </recommendedName>
    <alternativeName>
        <fullName evidence="11">Deamido-NAD(+) diphosphorylase</fullName>
    </alternativeName>
    <alternativeName>
        <fullName evidence="11">Deamido-NAD(+) pyrophosphorylase</fullName>
    </alternativeName>
    <alternativeName>
        <fullName evidence="11">Nicotinate mononucleotide adenylyltransferase</fullName>
        <shortName evidence="11">NaMN adenylyltransferase</shortName>
    </alternativeName>
</protein>
<evidence type="ECO:0000259" key="12">
    <source>
        <dbReference type="Pfam" id="PF01467"/>
    </source>
</evidence>
<dbReference type="GO" id="GO:0009435">
    <property type="term" value="P:NAD+ biosynthetic process"/>
    <property type="evidence" value="ECO:0007669"/>
    <property type="project" value="UniProtKB-UniRule"/>
</dbReference>
<evidence type="ECO:0000256" key="10">
    <source>
        <dbReference type="ARBA" id="ARBA00048721"/>
    </source>
</evidence>
<comment type="similarity">
    <text evidence="3 11">Belongs to the NadD family.</text>
</comment>
<evidence type="ECO:0000256" key="3">
    <source>
        <dbReference type="ARBA" id="ARBA00009014"/>
    </source>
</evidence>
<accession>A0A853JFD8</accession>
<comment type="caution">
    <text evidence="13">The sequence shown here is derived from an EMBL/GenBank/DDBJ whole genome shotgun (WGS) entry which is preliminary data.</text>
</comment>
<dbReference type="EC" id="2.7.7.18" evidence="11"/>
<keyword evidence="7 11" id="KW-0547">Nucleotide-binding</keyword>
<dbReference type="PANTHER" id="PTHR39321">
    <property type="entry name" value="NICOTINATE-NUCLEOTIDE ADENYLYLTRANSFERASE-RELATED"/>
    <property type="match status" value="1"/>
</dbReference>
<dbReference type="InterPro" id="IPR005248">
    <property type="entry name" value="NadD/NMNAT"/>
</dbReference>
<gene>
    <name evidence="11 13" type="primary">nadD</name>
    <name evidence="13" type="ORF">H0E84_16960</name>
</gene>
<comment type="pathway">
    <text evidence="2 11">Cofactor biosynthesis; NAD(+) biosynthesis; deamido-NAD(+) from nicotinate D-ribonucleotide: step 1/1.</text>
</comment>
<dbReference type="NCBIfam" id="NF000839">
    <property type="entry name" value="PRK00071.1-1"/>
    <property type="match status" value="1"/>
</dbReference>
<evidence type="ECO:0000313" key="14">
    <source>
        <dbReference type="Proteomes" id="UP000578091"/>
    </source>
</evidence>
<dbReference type="Gene3D" id="3.40.50.620">
    <property type="entry name" value="HUPs"/>
    <property type="match status" value="1"/>
</dbReference>
<dbReference type="NCBIfam" id="TIGR00125">
    <property type="entry name" value="cyt_tran_rel"/>
    <property type="match status" value="1"/>
</dbReference>
<dbReference type="AlphaFoldDB" id="A0A853JFD8"/>
<name>A0A853JFD8_9GAMM</name>
<organism evidence="13 14">
    <name type="scientific">Luteimonas salinisoli</name>
    <dbReference type="NCBI Taxonomy" id="2752307"/>
    <lineage>
        <taxon>Bacteria</taxon>
        <taxon>Pseudomonadati</taxon>
        <taxon>Pseudomonadota</taxon>
        <taxon>Gammaproteobacteria</taxon>
        <taxon>Lysobacterales</taxon>
        <taxon>Lysobacteraceae</taxon>
        <taxon>Luteimonas</taxon>
    </lineage>
</organism>
<evidence type="ECO:0000256" key="6">
    <source>
        <dbReference type="ARBA" id="ARBA00022695"/>
    </source>
</evidence>
<keyword evidence="9 11" id="KW-0520">NAD</keyword>
<keyword evidence="14" id="KW-1185">Reference proteome</keyword>
<reference evidence="13 14" key="1">
    <citation type="submission" date="2020-07" db="EMBL/GenBank/DDBJ databases">
        <title>Luteimonas sp. SJ-92.</title>
        <authorList>
            <person name="Huang X.-X."/>
            <person name="Xu L."/>
            <person name="Sun J.-Q."/>
        </authorList>
    </citation>
    <scope>NUCLEOTIDE SEQUENCE [LARGE SCALE GENOMIC DNA]</scope>
    <source>
        <strain evidence="13 14">SJ-92</strain>
    </source>
</reference>
<dbReference type="HAMAP" id="MF_00244">
    <property type="entry name" value="NaMN_adenylyltr"/>
    <property type="match status" value="1"/>
</dbReference>
<dbReference type="RefSeq" id="WP_180679837.1">
    <property type="nucleotide sequence ID" value="NZ_JACCKA010000088.1"/>
</dbReference>
<dbReference type="CDD" id="cd02165">
    <property type="entry name" value="NMNAT"/>
    <property type="match status" value="1"/>
</dbReference>
<evidence type="ECO:0000256" key="2">
    <source>
        <dbReference type="ARBA" id="ARBA00005019"/>
    </source>
</evidence>
<dbReference type="GO" id="GO:0004515">
    <property type="term" value="F:nicotinate-nucleotide adenylyltransferase activity"/>
    <property type="evidence" value="ECO:0007669"/>
    <property type="project" value="UniProtKB-UniRule"/>
</dbReference>
<dbReference type="PANTHER" id="PTHR39321:SF3">
    <property type="entry name" value="PHOSPHOPANTETHEINE ADENYLYLTRANSFERASE"/>
    <property type="match status" value="1"/>
</dbReference>
<evidence type="ECO:0000313" key="13">
    <source>
        <dbReference type="EMBL" id="NZA28071.1"/>
    </source>
</evidence>
<feature type="domain" description="Cytidyltransferase-like" evidence="12">
    <location>
        <begin position="16"/>
        <end position="142"/>
    </location>
</feature>
<dbReference type="UniPathway" id="UPA00253">
    <property type="reaction ID" value="UER00332"/>
</dbReference>
<dbReference type="Proteomes" id="UP000578091">
    <property type="component" value="Unassembled WGS sequence"/>
</dbReference>
<dbReference type="EMBL" id="JACCKA010000088">
    <property type="protein sequence ID" value="NZA28071.1"/>
    <property type="molecule type" value="Genomic_DNA"/>
</dbReference>
<sequence length="229" mass="24116">MSGAVETSGRPGLLLLYGGTFDPVHNGHLAIARAARDRLRRPVRMMPAADPPHRPPPGADARHRAAMLRLAVAEEPGLSVDLRELERDGRSYTVDTLRALRRAEPAAPVALLMGADSFAGLMSWKDWRDLFSLAHLVVAERAGNALDDLPAPLAAELDARGCADPAALEGGPAGRILRLGQPLSGESATGLRALVAAGGDWRALVPAPVAGYIDRHGLYRDGGDTAAPL</sequence>
<evidence type="ECO:0000256" key="7">
    <source>
        <dbReference type="ARBA" id="ARBA00022741"/>
    </source>
</evidence>
<evidence type="ECO:0000256" key="5">
    <source>
        <dbReference type="ARBA" id="ARBA00022679"/>
    </source>
</evidence>
<dbReference type="Pfam" id="PF01467">
    <property type="entry name" value="CTP_transf_like"/>
    <property type="match status" value="1"/>
</dbReference>
<keyword evidence="5 11" id="KW-0808">Transferase</keyword>
<evidence type="ECO:0000256" key="9">
    <source>
        <dbReference type="ARBA" id="ARBA00023027"/>
    </source>
</evidence>
<evidence type="ECO:0000256" key="4">
    <source>
        <dbReference type="ARBA" id="ARBA00022642"/>
    </source>
</evidence>
<comment type="function">
    <text evidence="1 11">Catalyzes the reversible adenylation of nicotinate mononucleotide (NaMN) to nicotinic acid adenine dinucleotide (NaAD).</text>
</comment>
<evidence type="ECO:0000256" key="1">
    <source>
        <dbReference type="ARBA" id="ARBA00002324"/>
    </source>
</evidence>
<keyword evidence="4 11" id="KW-0662">Pyridine nucleotide biosynthesis</keyword>
<dbReference type="InterPro" id="IPR014729">
    <property type="entry name" value="Rossmann-like_a/b/a_fold"/>
</dbReference>
<evidence type="ECO:0000256" key="8">
    <source>
        <dbReference type="ARBA" id="ARBA00022840"/>
    </source>
</evidence>
<dbReference type="SUPFAM" id="SSF52374">
    <property type="entry name" value="Nucleotidylyl transferase"/>
    <property type="match status" value="1"/>
</dbReference>
<proteinExistence type="inferred from homology"/>
<dbReference type="NCBIfam" id="TIGR00482">
    <property type="entry name" value="nicotinate (nicotinamide) nucleotide adenylyltransferase"/>
    <property type="match status" value="1"/>
</dbReference>
<keyword evidence="8 11" id="KW-0067">ATP-binding</keyword>
<keyword evidence="6 11" id="KW-0548">Nucleotidyltransferase</keyword>